<keyword evidence="1" id="KW-0472">Membrane</keyword>
<sequence>MDTTTARPSLKPWLVAAGPALLLALGVGGVAARVRADAPDGVTFAVFAALTFPFLLAFGALLLDRTVPSPEQHEDSVESQWLTRASSAAFFDTVAAMGLTLFATSVLDTDGAPLLVFVVLALADLSIRLAVLRRREG</sequence>
<feature type="transmembrane region" description="Helical" evidence="1">
    <location>
        <begin position="84"/>
        <end position="106"/>
    </location>
</feature>
<reference evidence="2 3" key="1">
    <citation type="submission" date="2018-03" db="EMBL/GenBank/DDBJ databases">
        <authorList>
            <person name="Keele B.F."/>
        </authorList>
    </citation>
    <scope>NUCLEOTIDE SEQUENCE [LARGE SCALE GENOMIC DNA]</scope>
    <source>
        <strain evidence="2 3">IB-3</strain>
    </source>
</reference>
<dbReference type="RefSeq" id="WP_108345998.1">
    <property type="nucleotide sequence ID" value="NZ_PYXZ01000010.1"/>
</dbReference>
<feature type="transmembrane region" description="Helical" evidence="1">
    <location>
        <begin position="42"/>
        <end position="63"/>
    </location>
</feature>
<keyword evidence="1" id="KW-0812">Transmembrane</keyword>
<dbReference type="AlphaFoldDB" id="A0A2R7YSP1"/>
<keyword evidence="1" id="KW-1133">Transmembrane helix</keyword>
<dbReference type="EMBL" id="PYXZ01000010">
    <property type="protein sequence ID" value="PUA79428.1"/>
    <property type="molecule type" value="Genomic_DNA"/>
</dbReference>
<gene>
    <name evidence="2" type="ORF">C7S10_18800</name>
</gene>
<comment type="caution">
    <text evidence="2">The sequence shown here is derived from an EMBL/GenBank/DDBJ whole genome shotgun (WGS) entry which is preliminary data.</text>
</comment>
<proteinExistence type="predicted"/>
<organism evidence="2 3">
    <name type="scientific">Nocardioides currus</name>
    <dbReference type="NCBI Taxonomy" id="2133958"/>
    <lineage>
        <taxon>Bacteria</taxon>
        <taxon>Bacillati</taxon>
        <taxon>Actinomycetota</taxon>
        <taxon>Actinomycetes</taxon>
        <taxon>Propionibacteriales</taxon>
        <taxon>Nocardioidaceae</taxon>
        <taxon>Nocardioides</taxon>
    </lineage>
</organism>
<protein>
    <submittedName>
        <fullName evidence="2">Uncharacterized protein</fullName>
    </submittedName>
</protein>
<keyword evidence="3" id="KW-1185">Reference proteome</keyword>
<dbReference type="Proteomes" id="UP000244867">
    <property type="component" value="Unassembled WGS sequence"/>
</dbReference>
<dbReference type="OrthoDB" id="3790687at2"/>
<evidence type="ECO:0000313" key="3">
    <source>
        <dbReference type="Proteomes" id="UP000244867"/>
    </source>
</evidence>
<feature type="transmembrane region" description="Helical" evidence="1">
    <location>
        <begin position="112"/>
        <end position="131"/>
    </location>
</feature>
<evidence type="ECO:0000313" key="2">
    <source>
        <dbReference type="EMBL" id="PUA79428.1"/>
    </source>
</evidence>
<name>A0A2R7YSP1_9ACTN</name>
<evidence type="ECO:0000256" key="1">
    <source>
        <dbReference type="SAM" id="Phobius"/>
    </source>
</evidence>
<accession>A0A2R7YSP1</accession>